<protein>
    <submittedName>
        <fullName evidence="1">Uncharacterized protein</fullName>
    </submittedName>
</protein>
<keyword evidence="2" id="KW-1185">Reference proteome</keyword>
<proteinExistence type="predicted"/>
<accession>A0ACB7XIJ2</accession>
<gene>
    <name evidence="1" type="ORF">Vadar_015910</name>
</gene>
<comment type="caution">
    <text evidence="1">The sequence shown here is derived from an EMBL/GenBank/DDBJ whole genome shotgun (WGS) entry which is preliminary data.</text>
</comment>
<dbReference type="EMBL" id="CM037160">
    <property type="protein sequence ID" value="KAH7840358.1"/>
    <property type="molecule type" value="Genomic_DNA"/>
</dbReference>
<reference evidence="1 2" key="1">
    <citation type="journal article" date="2021" name="Hortic Res">
        <title>High-quality reference genome and annotation aids understanding of berry development for evergreen blueberry (Vaccinium darrowii).</title>
        <authorList>
            <person name="Yu J."/>
            <person name="Hulse-Kemp A.M."/>
            <person name="Babiker E."/>
            <person name="Staton M."/>
        </authorList>
    </citation>
    <scope>NUCLEOTIDE SEQUENCE [LARGE SCALE GENOMIC DNA]</scope>
    <source>
        <strain evidence="2">cv. NJ 8807/NJ 8810</strain>
        <tissue evidence="1">Young leaf</tissue>
    </source>
</reference>
<organism evidence="1 2">
    <name type="scientific">Vaccinium darrowii</name>
    <dbReference type="NCBI Taxonomy" id="229202"/>
    <lineage>
        <taxon>Eukaryota</taxon>
        <taxon>Viridiplantae</taxon>
        <taxon>Streptophyta</taxon>
        <taxon>Embryophyta</taxon>
        <taxon>Tracheophyta</taxon>
        <taxon>Spermatophyta</taxon>
        <taxon>Magnoliopsida</taxon>
        <taxon>eudicotyledons</taxon>
        <taxon>Gunneridae</taxon>
        <taxon>Pentapetalae</taxon>
        <taxon>asterids</taxon>
        <taxon>Ericales</taxon>
        <taxon>Ericaceae</taxon>
        <taxon>Vaccinioideae</taxon>
        <taxon>Vaccinieae</taxon>
        <taxon>Vaccinium</taxon>
    </lineage>
</organism>
<sequence>MNSKIALLGVLPGEKCKAACNSVSKSVKTLQGLRQVLVSYLHQEFFDSAVASSRFVVSKSPNNCYDCGSRFVMQCLEIFQARVFLFSFLLLSKTVDAQSCEATMGLLRPCFGYMAAPPFGGSMIPSELCCNSFRHSYRVGDERCLCHLLMKTSPITIEADRLFQLDQTCGTKQSLRKLCEDVPLSAPPPPPLTPPLRPWTQITPPPVAPHLQQRTRLTVVLATTFFLGIVAFSLLGWIMLDLYRALGGSLLLCFVLYTLVLICYIDAISSVAHDGEDDFNMEVDTATSAIPAPVQHSLLEFVIYCYFLVLIFLIHQRRYNETTIDVLAARLYFSYSLSYELSGVAEIRGNLIALHRIATLRALSGNTPNLLLWNYLHYNLFDHAEKLRSKAPHFEERSNQQPPASPTQPSTTTVKHSPTTNDHREASTGSFTAILASRCQIQHRRSLFSN</sequence>
<evidence type="ECO:0000313" key="2">
    <source>
        <dbReference type="Proteomes" id="UP000828048"/>
    </source>
</evidence>
<evidence type="ECO:0000313" key="1">
    <source>
        <dbReference type="EMBL" id="KAH7840358.1"/>
    </source>
</evidence>
<dbReference type="Proteomes" id="UP000828048">
    <property type="component" value="Chromosome 10"/>
</dbReference>
<name>A0ACB7XIJ2_9ERIC</name>